<dbReference type="Proteomes" id="UP000789342">
    <property type="component" value="Unassembled WGS sequence"/>
</dbReference>
<proteinExistence type="predicted"/>
<accession>A0A9N9N7S0</accession>
<dbReference type="AlphaFoldDB" id="A0A9N9N7S0"/>
<evidence type="ECO:0000313" key="2">
    <source>
        <dbReference type="Proteomes" id="UP000789342"/>
    </source>
</evidence>
<feature type="non-terminal residue" evidence="1">
    <location>
        <position position="45"/>
    </location>
</feature>
<keyword evidence="2" id="KW-1185">Reference proteome</keyword>
<sequence length="45" mass="5321">MTLLCSISARPEEKRLFSTWDRRLVDEEKNLMPGILFWGTTPWVP</sequence>
<organism evidence="1 2">
    <name type="scientific">Acaulospora morrowiae</name>
    <dbReference type="NCBI Taxonomy" id="94023"/>
    <lineage>
        <taxon>Eukaryota</taxon>
        <taxon>Fungi</taxon>
        <taxon>Fungi incertae sedis</taxon>
        <taxon>Mucoromycota</taxon>
        <taxon>Glomeromycotina</taxon>
        <taxon>Glomeromycetes</taxon>
        <taxon>Diversisporales</taxon>
        <taxon>Acaulosporaceae</taxon>
        <taxon>Acaulospora</taxon>
    </lineage>
</organism>
<protein>
    <submittedName>
        <fullName evidence="1">6323_t:CDS:1</fullName>
    </submittedName>
</protein>
<dbReference type="EMBL" id="CAJVPV010019235">
    <property type="protein sequence ID" value="CAG8710355.1"/>
    <property type="molecule type" value="Genomic_DNA"/>
</dbReference>
<reference evidence="1" key="1">
    <citation type="submission" date="2021-06" db="EMBL/GenBank/DDBJ databases">
        <authorList>
            <person name="Kallberg Y."/>
            <person name="Tangrot J."/>
            <person name="Rosling A."/>
        </authorList>
    </citation>
    <scope>NUCLEOTIDE SEQUENCE</scope>
    <source>
        <strain evidence="1">CL551</strain>
    </source>
</reference>
<comment type="caution">
    <text evidence="1">The sequence shown here is derived from an EMBL/GenBank/DDBJ whole genome shotgun (WGS) entry which is preliminary data.</text>
</comment>
<evidence type="ECO:0000313" key="1">
    <source>
        <dbReference type="EMBL" id="CAG8710355.1"/>
    </source>
</evidence>
<name>A0A9N9N7S0_9GLOM</name>
<gene>
    <name evidence="1" type="ORF">AMORRO_LOCUS12648</name>
</gene>